<keyword evidence="8" id="KW-0626">Porin</keyword>
<dbReference type="PRINTS" id="PR00184">
    <property type="entry name" value="NEISSPPORIN"/>
</dbReference>
<evidence type="ECO:0000256" key="1">
    <source>
        <dbReference type="ARBA" id="ARBA00004571"/>
    </source>
</evidence>
<evidence type="ECO:0000259" key="12">
    <source>
        <dbReference type="Pfam" id="PF13609"/>
    </source>
</evidence>
<feature type="domain" description="Porin" evidence="12">
    <location>
        <begin position="14"/>
        <end position="338"/>
    </location>
</feature>
<dbReference type="EMBL" id="JAXOJX010000025">
    <property type="protein sequence ID" value="MDZ5458028.1"/>
    <property type="molecule type" value="Genomic_DNA"/>
</dbReference>
<feature type="chain" id="PRO_5045216592" evidence="11">
    <location>
        <begin position="26"/>
        <end position="368"/>
    </location>
</feature>
<keyword evidence="10" id="KW-0998">Cell outer membrane</keyword>
<evidence type="ECO:0000256" key="2">
    <source>
        <dbReference type="ARBA" id="ARBA00011233"/>
    </source>
</evidence>
<proteinExistence type="predicted"/>
<evidence type="ECO:0000256" key="3">
    <source>
        <dbReference type="ARBA" id="ARBA00022448"/>
    </source>
</evidence>
<keyword evidence="4" id="KW-1134">Transmembrane beta strand</keyword>
<evidence type="ECO:0000256" key="7">
    <source>
        <dbReference type="ARBA" id="ARBA00023065"/>
    </source>
</evidence>
<dbReference type="Gene3D" id="2.40.160.10">
    <property type="entry name" value="Porin"/>
    <property type="match status" value="1"/>
</dbReference>
<feature type="signal peptide" evidence="11">
    <location>
        <begin position="1"/>
        <end position="25"/>
    </location>
</feature>
<sequence>MHHGRQMKVAAAWVALLGWGSCAWAQAPEANHVNVYGRINTGIEHVRISGSDIGSLTRLSNYRSVVGFRGEEALGDGLKALWQIEGGFSLDSGAGNMANRDTRVGLAGPWGTVFAGVWTLPYTSATSTFDPFYPTTAGYMALMGNGSAPNATHLSDTSSFDRRQANQVQYWSPNWKGLSARVAHGLREDVNRDTGAKPSLWSASVSWEAGPWLLTAAHERHGNYQTATTTDTASKLGAAWQSGPVRLAAVVERLRYGTATGELKRNAWYLSGTYRLGPGSVRVGYTRAADGKGPSAETVGFFRSGADTGASQLTLGYEYPLSKRTALQAFYSRIRNDRDAIYDFAINELGVGPGERPSVVAVGMRHSF</sequence>
<dbReference type="InterPro" id="IPR050298">
    <property type="entry name" value="Gram-neg_bact_OMP"/>
</dbReference>
<protein>
    <submittedName>
        <fullName evidence="13">Porin</fullName>
    </submittedName>
</protein>
<keyword evidence="7" id="KW-0406">Ion transport</keyword>
<evidence type="ECO:0000256" key="6">
    <source>
        <dbReference type="ARBA" id="ARBA00022729"/>
    </source>
</evidence>
<evidence type="ECO:0000256" key="8">
    <source>
        <dbReference type="ARBA" id="ARBA00023114"/>
    </source>
</evidence>
<dbReference type="PANTHER" id="PTHR34501:SF9">
    <property type="entry name" value="MAJOR OUTER MEMBRANE PROTEIN P.IA"/>
    <property type="match status" value="1"/>
</dbReference>
<dbReference type="PANTHER" id="PTHR34501">
    <property type="entry name" value="PROTEIN YDDL-RELATED"/>
    <property type="match status" value="1"/>
</dbReference>
<gene>
    <name evidence="13" type="ORF">SM757_15730</name>
</gene>
<evidence type="ECO:0000256" key="5">
    <source>
        <dbReference type="ARBA" id="ARBA00022692"/>
    </source>
</evidence>
<dbReference type="InterPro" id="IPR033900">
    <property type="entry name" value="Gram_neg_porin_domain"/>
</dbReference>
<accession>A0ABU5IIU9</accession>
<evidence type="ECO:0000256" key="9">
    <source>
        <dbReference type="ARBA" id="ARBA00023136"/>
    </source>
</evidence>
<evidence type="ECO:0000313" key="14">
    <source>
        <dbReference type="Proteomes" id="UP001293718"/>
    </source>
</evidence>
<dbReference type="Pfam" id="PF13609">
    <property type="entry name" value="Porin_4"/>
    <property type="match status" value="1"/>
</dbReference>
<name>A0ABU5IIU9_9BURK</name>
<comment type="subcellular location">
    <subcellularLocation>
        <location evidence="1">Cell outer membrane</location>
        <topology evidence="1">Multi-pass membrane protein</topology>
    </subcellularLocation>
</comment>
<dbReference type="SUPFAM" id="SSF56935">
    <property type="entry name" value="Porins"/>
    <property type="match status" value="1"/>
</dbReference>
<keyword evidence="9" id="KW-0472">Membrane</keyword>
<keyword evidence="5" id="KW-0812">Transmembrane</keyword>
<dbReference type="RefSeq" id="WP_322466207.1">
    <property type="nucleotide sequence ID" value="NZ_JAXOJX010000025.1"/>
</dbReference>
<evidence type="ECO:0000313" key="13">
    <source>
        <dbReference type="EMBL" id="MDZ5458028.1"/>
    </source>
</evidence>
<evidence type="ECO:0000256" key="10">
    <source>
        <dbReference type="ARBA" id="ARBA00023237"/>
    </source>
</evidence>
<evidence type="ECO:0000256" key="4">
    <source>
        <dbReference type="ARBA" id="ARBA00022452"/>
    </source>
</evidence>
<comment type="caution">
    <text evidence="13">The sequence shown here is derived from an EMBL/GenBank/DDBJ whole genome shotgun (WGS) entry which is preliminary data.</text>
</comment>
<keyword evidence="3" id="KW-0813">Transport</keyword>
<organism evidence="13 14">
    <name type="scientific">Azohydromonas lata</name>
    <dbReference type="NCBI Taxonomy" id="45677"/>
    <lineage>
        <taxon>Bacteria</taxon>
        <taxon>Pseudomonadati</taxon>
        <taxon>Pseudomonadota</taxon>
        <taxon>Betaproteobacteria</taxon>
        <taxon>Burkholderiales</taxon>
        <taxon>Sphaerotilaceae</taxon>
        <taxon>Azohydromonas</taxon>
    </lineage>
</organism>
<dbReference type="PROSITE" id="PS51257">
    <property type="entry name" value="PROKAR_LIPOPROTEIN"/>
    <property type="match status" value="1"/>
</dbReference>
<dbReference type="InterPro" id="IPR023614">
    <property type="entry name" value="Porin_dom_sf"/>
</dbReference>
<dbReference type="InterPro" id="IPR002299">
    <property type="entry name" value="Porin_Neis"/>
</dbReference>
<keyword evidence="6 11" id="KW-0732">Signal</keyword>
<reference evidence="13 14" key="1">
    <citation type="submission" date="2023-11" db="EMBL/GenBank/DDBJ databases">
        <title>Draft genome of Azohydromonas lata strain H1 (DSM1123), a polyhydroxyalkanoate producer.</title>
        <authorList>
            <person name="Traversa D."/>
            <person name="D'Addabbo P."/>
            <person name="Pazzani C."/>
            <person name="Manzari C."/>
            <person name="Chiara M."/>
            <person name="Scrascia M."/>
        </authorList>
    </citation>
    <scope>NUCLEOTIDE SEQUENCE [LARGE SCALE GENOMIC DNA]</scope>
    <source>
        <strain evidence="13 14">H1</strain>
    </source>
</reference>
<dbReference type="CDD" id="cd00342">
    <property type="entry name" value="gram_neg_porins"/>
    <property type="match status" value="1"/>
</dbReference>
<evidence type="ECO:0000256" key="11">
    <source>
        <dbReference type="SAM" id="SignalP"/>
    </source>
</evidence>
<dbReference type="Proteomes" id="UP001293718">
    <property type="component" value="Unassembled WGS sequence"/>
</dbReference>
<comment type="subunit">
    <text evidence="2">Homotrimer.</text>
</comment>
<keyword evidence="14" id="KW-1185">Reference proteome</keyword>